<dbReference type="PANTHER" id="PTHR47053">
    <property type="entry name" value="MUREIN DD-ENDOPEPTIDASE MEPH-RELATED"/>
    <property type="match status" value="1"/>
</dbReference>
<accession>A0A0U5AX36</accession>
<keyword evidence="3 5" id="KW-0378">Hydrolase</keyword>
<dbReference type="PROSITE" id="PS51935">
    <property type="entry name" value="NLPC_P60"/>
    <property type="match status" value="1"/>
</dbReference>
<dbReference type="PANTHER" id="PTHR47053:SF1">
    <property type="entry name" value="MUREIN DD-ENDOPEPTIDASE MEPH-RELATED"/>
    <property type="match status" value="1"/>
</dbReference>
<dbReference type="EMBL" id="AP017312">
    <property type="protein sequence ID" value="BAU26802.1"/>
    <property type="molecule type" value="Genomic_DNA"/>
</dbReference>
<protein>
    <submittedName>
        <fullName evidence="5">Murein DD-endopeptidase MepS/Murein LD-carboxypeptidase</fullName>
        <ecNumber evidence="5">3.4.-.-</ecNumber>
    </submittedName>
</protein>
<evidence type="ECO:0000256" key="1">
    <source>
        <dbReference type="ARBA" id="ARBA00007074"/>
    </source>
</evidence>
<evidence type="ECO:0000313" key="5">
    <source>
        <dbReference type="EMBL" id="BAU26802.1"/>
    </source>
</evidence>
<dbReference type="InterPro" id="IPR000064">
    <property type="entry name" value="NLP_P60_dom"/>
</dbReference>
<dbReference type="KEGG" id="asoc:CB4_00971"/>
<evidence type="ECO:0000313" key="6">
    <source>
        <dbReference type="Proteomes" id="UP000217696"/>
    </source>
</evidence>
<keyword evidence="2" id="KW-0645">Protease</keyword>
<dbReference type="Pfam" id="PF00877">
    <property type="entry name" value="NLPC_P60"/>
    <property type="match status" value="1"/>
</dbReference>
<name>A0A0U5AX36_9BACL</name>
<keyword evidence="6" id="KW-1185">Reference proteome</keyword>
<sequence>MKRKNFLSFLLAASITVTGLSLPFGADTAFAASHGTLVSKAKSLIGTPYKFGGTTRKGFDCSGFLNYVFKTENIALPRTASGMYEKGTPVSRSSLRTGDLVFFKTSRSGGISHAGMYIGNGKFVHSASSSGVSISSLNDKYYWANRYAGARRVN</sequence>
<dbReference type="Proteomes" id="UP000217696">
    <property type="component" value="Chromosome"/>
</dbReference>
<gene>
    <name evidence="5" type="primary">mepS_1</name>
    <name evidence="5" type="ORF">CB4_00971</name>
</gene>
<dbReference type="EC" id="3.4.-.-" evidence="5"/>
<dbReference type="RefSeq" id="WP_231956148.1">
    <property type="nucleotide sequence ID" value="NZ_AP017312.1"/>
</dbReference>
<dbReference type="GO" id="GO:0008234">
    <property type="term" value="F:cysteine-type peptidase activity"/>
    <property type="evidence" value="ECO:0007669"/>
    <property type="project" value="UniProtKB-KW"/>
</dbReference>
<keyword evidence="4" id="KW-0788">Thiol protease</keyword>
<dbReference type="Gene3D" id="3.90.1720.10">
    <property type="entry name" value="endopeptidase domain like (from Nostoc punctiforme)"/>
    <property type="match status" value="1"/>
</dbReference>
<comment type="similarity">
    <text evidence="1">Belongs to the peptidase C40 family.</text>
</comment>
<organism evidence="5 6">
    <name type="scientific">Aneurinibacillus soli</name>
    <dbReference type="NCBI Taxonomy" id="1500254"/>
    <lineage>
        <taxon>Bacteria</taxon>
        <taxon>Bacillati</taxon>
        <taxon>Bacillota</taxon>
        <taxon>Bacilli</taxon>
        <taxon>Bacillales</taxon>
        <taxon>Paenibacillaceae</taxon>
        <taxon>Aneurinibacillus group</taxon>
        <taxon>Aneurinibacillus</taxon>
    </lineage>
</organism>
<evidence type="ECO:0000256" key="4">
    <source>
        <dbReference type="ARBA" id="ARBA00022807"/>
    </source>
</evidence>
<dbReference type="InterPro" id="IPR038765">
    <property type="entry name" value="Papain-like_cys_pep_sf"/>
</dbReference>
<evidence type="ECO:0000256" key="3">
    <source>
        <dbReference type="ARBA" id="ARBA00022801"/>
    </source>
</evidence>
<dbReference type="AlphaFoldDB" id="A0A0U5AX36"/>
<dbReference type="GO" id="GO:0004180">
    <property type="term" value="F:carboxypeptidase activity"/>
    <property type="evidence" value="ECO:0007669"/>
    <property type="project" value="UniProtKB-KW"/>
</dbReference>
<proteinExistence type="inferred from homology"/>
<dbReference type="GO" id="GO:0006508">
    <property type="term" value="P:proteolysis"/>
    <property type="evidence" value="ECO:0007669"/>
    <property type="project" value="UniProtKB-KW"/>
</dbReference>
<dbReference type="SUPFAM" id="SSF54001">
    <property type="entry name" value="Cysteine proteinases"/>
    <property type="match status" value="1"/>
</dbReference>
<evidence type="ECO:0000256" key="2">
    <source>
        <dbReference type="ARBA" id="ARBA00022670"/>
    </source>
</evidence>
<reference evidence="5 6" key="1">
    <citation type="submission" date="2015-12" db="EMBL/GenBank/DDBJ databases">
        <title>Genome sequence of Aneurinibacillus soli.</title>
        <authorList>
            <person name="Lee J.S."/>
            <person name="Lee K.C."/>
            <person name="Kim K.K."/>
            <person name="Lee B.W."/>
        </authorList>
    </citation>
    <scope>NUCLEOTIDE SEQUENCE [LARGE SCALE GENOMIC DNA]</scope>
    <source>
        <strain evidence="5 6">CB4</strain>
    </source>
</reference>
<keyword evidence="5" id="KW-0121">Carboxypeptidase</keyword>
<dbReference type="InterPro" id="IPR051202">
    <property type="entry name" value="Peptidase_C40"/>
</dbReference>